<dbReference type="EMBL" id="JAAWWK010000004">
    <property type="protein sequence ID" value="NKI18037.1"/>
    <property type="molecule type" value="Genomic_DNA"/>
</dbReference>
<accession>A0ABX1GHS5</accession>
<feature type="signal peptide" evidence="2">
    <location>
        <begin position="1"/>
        <end position="22"/>
    </location>
</feature>
<organism evidence="3 4">
    <name type="scientific">Spongiibacter thalassae</name>
    <dbReference type="NCBI Taxonomy" id="2721624"/>
    <lineage>
        <taxon>Bacteria</taxon>
        <taxon>Pseudomonadati</taxon>
        <taxon>Pseudomonadota</taxon>
        <taxon>Gammaproteobacteria</taxon>
        <taxon>Cellvibrionales</taxon>
        <taxon>Spongiibacteraceae</taxon>
        <taxon>Spongiibacter</taxon>
    </lineage>
</organism>
<dbReference type="SUPFAM" id="SSF50494">
    <property type="entry name" value="Trypsin-like serine proteases"/>
    <property type="match status" value="1"/>
</dbReference>
<protein>
    <submittedName>
        <fullName evidence="3">Trypsin-like peptidase domain-containing protein</fullName>
    </submittedName>
</protein>
<evidence type="ECO:0000256" key="2">
    <source>
        <dbReference type="SAM" id="SignalP"/>
    </source>
</evidence>
<evidence type="ECO:0000256" key="1">
    <source>
        <dbReference type="SAM" id="MobiDB-lite"/>
    </source>
</evidence>
<feature type="compositionally biased region" description="Low complexity" evidence="1">
    <location>
        <begin position="19"/>
        <end position="32"/>
    </location>
</feature>
<proteinExistence type="predicted"/>
<name>A0ABX1GHS5_9GAMM</name>
<sequence length="298" mass="30923">MKSLLLVSLALCLVACGGSSNSSTTKSSHSDTPVTPADGGSPGGASNDFGDPVNSQIRPGVRVSADGSGCTSNFLYKLNDTTVYLGVAAHCFSPDTNQNIDPCETNNLPIGFSQITIENASKPGVLVYTSWRAMQEVGEEPGGETCRLNDFALVQLNVADIANIHPAVRAFGGPRSLATNVVPTGTVIHLYGRSSNHGGNRNLETMTGEVVSVSPERWSYDVVTDTPAVPGDSGGPVLDGAGRALAVTSVLTAGVSINPLRNGVVNLNKALNYAKQHGFIQQGVTLMAYDEFSAAGDL</sequence>
<reference evidence="3 4" key="1">
    <citation type="submission" date="2020-04" db="EMBL/GenBank/DDBJ databases">
        <authorList>
            <person name="Yoon J."/>
        </authorList>
    </citation>
    <scope>NUCLEOTIDE SEQUENCE [LARGE SCALE GENOMIC DNA]</scope>
    <source>
        <strain evidence="3 4">KMU-166</strain>
    </source>
</reference>
<comment type="caution">
    <text evidence="3">The sequence shown here is derived from an EMBL/GenBank/DDBJ whole genome shotgun (WGS) entry which is preliminary data.</text>
</comment>
<evidence type="ECO:0000313" key="4">
    <source>
        <dbReference type="Proteomes" id="UP000765845"/>
    </source>
</evidence>
<dbReference type="InterPro" id="IPR043504">
    <property type="entry name" value="Peptidase_S1_PA_chymotrypsin"/>
</dbReference>
<feature type="region of interest" description="Disordered" evidence="1">
    <location>
        <begin position="19"/>
        <end position="60"/>
    </location>
</feature>
<dbReference type="Pfam" id="PF13365">
    <property type="entry name" value="Trypsin_2"/>
    <property type="match status" value="1"/>
</dbReference>
<dbReference type="Proteomes" id="UP000765845">
    <property type="component" value="Unassembled WGS sequence"/>
</dbReference>
<keyword evidence="4" id="KW-1185">Reference proteome</keyword>
<dbReference type="InterPro" id="IPR009003">
    <property type="entry name" value="Peptidase_S1_PA"/>
</dbReference>
<dbReference type="RefSeq" id="WP_168450571.1">
    <property type="nucleotide sequence ID" value="NZ_JAAWWK010000004.1"/>
</dbReference>
<evidence type="ECO:0000313" key="3">
    <source>
        <dbReference type="EMBL" id="NKI18037.1"/>
    </source>
</evidence>
<dbReference type="Gene3D" id="2.40.10.10">
    <property type="entry name" value="Trypsin-like serine proteases"/>
    <property type="match status" value="1"/>
</dbReference>
<gene>
    <name evidence="3" type="ORF">HCU74_11540</name>
</gene>
<feature type="chain" id="PRO_5046993753" evidence="2">
    <location>
        <begin position="23"/>
        <end position="298"/>
    </location>
</feature>
<keyword evidence="2" id="KW-0732">Signal</keyword>